<dbReference type="SUPFAM" id="SSF57997">
    <property type="entry name" value="Tropomyosin"/>
    <property type="match status" value="1"/>
</dbReference>
<feature type="coiled-coil region" evidence="6">
    <location>
        <begin position="577"/>
        <end position="646"/>
    </location>
</feature>
<feature type="domain" description="Spindle assembly abnormal protein 6 N-terminal" evidence="8">
    <location>
        <begin position="161"/>
        <end position="223"/>
    </location>
</feature>
<dbReference type="VEuPathDB" id="CryptoDB:CPATCC_0000510"/>
<evidence type="ECO:0000256" key="2">
    <source>
        <dbReference type="ARBA" id="ARBA00022490"/>
    </source>
</evidence>
<reference evidence="9 10" key="1">
    <citation type="submission" date="2019-09" db="EMBL/GenBank/DDBJ databases">
        <title>Consistent, comparative and evidence-based genome assembly and annotation for Cryptosporidium parvum, C. hominis and C. tyzzeri.</title>
        <authorList>
            <person name="Baptista R.P."/>
            <person name="Li Y."/>
            <person name="Sateriale A."/>
            <person name="Ansell B."/>
            <person name="Jex A."/>
            <person name="Sanders M."/>
            <person name="Brooks K."/>
            <person name="Tracey A."/>
            <person name="Berriman M."/>
            <person name="Striepen B."/>
            <person name="Cotton J.A."/>
            <person name="Kissinger J.C."/>
        </authorList>
    </citation>
    <scope>NUCLEOTIDE SEQUENCE [LARGE SCALE GENOMIC DNA]</scope>
    <source>
        <strain evidence="9 10">IOWA-ATCC</strain>
    </source>
</reference>
<dbReference type="EMBL" id="CP044415">
    <property type="protein sequence ID" value="QOY39797.1"/>
    <property type="molecule type" value="Genomic_DNA"/>
</dbReference>
<dbReference type="Gene3D" id="1.10.287.1490">
    <property type="match status" value="1"/>
</dbReference>
<feature type="region of interest" description="Disordered" evidence="7">
    <location>
        <begin position="898"/>
        <end position="923"/>
    </location>
</feature>
<dbReference type="GO" id="GO:0007099">
    <property type="term" value="P:centriole replication"/>
    <property type="evidence" value="ECO:0007669"/>
    <property type="project" value="TreeGrafter"/>
</dbReference>
<sequence length="923" mass="105852">MHNSMNFHEEMELRNSESLRIESDFETFQGRKSRTGYNRFLNDDEVENVVHIKDVPIYIKYNSISSTCTSTAPSTPNSREFDRLENNARLNNNIVNNESLPLRSQVSHFGKVGEEGFCNNTGNSFGSSLYNRGGILESSNMTMQFFNFRIVKRRHYSSSSNLLKSFNRVHIEMTKPNDFSFLLNSDINDGNDFLHLKSEQRLLVDFQEFPVMLVDLLNRSKGNGFSESYFDARVNNKGINIEKETVFPGINRYDPGNLRSSFSPSASDNLNSLKIVLNLNISEGGIEQSYLGGLSSGATFNSAVLSRVDSSTLHFVELNHYKEIVHLSLPFEMANEAFFRDYILRHLNNYFDLSNRQQKIITGYEADLESLRKEIGLLNEKLSKTNYLSAQNERDMSEKFQAEIKRIFERYENDYNQIKMIYEDTHNRELEHWNQERLSNEKKIKDLQQQLDELGNAFNELSKSKSSLERYIKDDKETNNGLKAKLEAIQSSYDVLSKIKDEQEQELNNLKLEYNSSIEANKTLRDEIDKKKKEISELDTALDDACKEIEKGNQIISSLQTSLGNVDSKYKQQMTSFSNLKRSFQQIESKNRNFEERIKDYEQSLDDSNNRQEQLIEENERLRKILIEAERQIEVNQSVISSLKRQISINESNFYGFDHNFNAGMSRSYSKSYQGLYNTIGSGQSNLASLSGTHYSLGNLQPAIASVSASRSSYLGTQSINSVKHRKRSEATFDANSVNRKYSMSVQPRRSQTWTMESVNHEPRYTSEAFEVKNQKRSAETSSSRDRQRISSSLYYRDLNDGTGHGGGSNNKKALETIDERASSIFTPPNNRKKLEEAGKNRNINSKNTTKAYKEGEILNMEGTTSFDITDKTEVERSDYHEIDDILFQLEGTGDSFERSAKDLTTPRLKTPIKPVISDNNGS</sequence>
<evidence type="ECO:0000313" key="10">
    <source>
        <dbReference type="Proteomes" id="UP000593906"/>
    </source>
</evidence>
<evidence type="ECO:0000313" key="9">
    <source>
        <dbReference type="EMBL" id="QOY39797.1"/>
    </source>
</evidence>
<accession>A0A7S7LE37</accession>
<evidence type="ECO:0000256" key="1">
    <source>
        <dbReference type="ARBA" id="ARBA00004300"/>
    </source>
</evidence>
<feature type="coiled-coil region" evidence="6">
    <location>
        <begin position="430"/>
        <end position="548"/>
    </location>
</feature>
<name>A0A7S7LE37_CRYPV</name>
<keyword evidence="4" id="KW-0206">Cytoskeleton</keyword>
<dbReference type="InterPro" id="IPR032396">
    <property type="entry name" value="SAS-6_N"/>
</dbReference>
<gene>
    <name evidence="9" type="ORF">CPATCC_003845</name>
</gene>
<evidence type="ECO:0000256" key="7">
    <source>
        <dbReference type="SAM" id="MobiDB-lite"/>
    </source>
</evidence>
<organism evidence="9 10">
    <name type="scientific">Cryptosporidium parvum</name>
    <dbReference type="NCBI Taxonomy" id="5807"/>
    <lineage>
        <taxon>Eukaryota</taxon>
        <taxon>Sar</taxon>
        <taxon>Alveolata</taxon>
        <taxon>Apicomplexa</taxon>
        <taxon>Conoidasida</taxon>
        <taxon>Coccidia</taxon>
        <taxon>Eucoccidiorida</taxon>
        <taxon>Eimeriorina</taxon>
        <taxon>Cryptosporidiidae</taxon>
        <taxon>Cryptosporidium</taxon>
    </lineage>
</organism>
<evidence type="ECO:0000256" key="4">
    <source>
        <dbReference type="ARBA" id="ARBA00023212"/>
    </source>
</evidence>
<evidence type="ECO:0000256" key="5">
    <source>
        <dbReference type="ARBA" id="ARBA00023306"/>
    </source>
</evidence>
<dbReference type="Gene3D" id="2.170.210.20">
    <property type="entry name" value="Spindle assembly abnormal protein 6, N-terminal domain"/>
    <property type="match status" value="1"/>
</dbReference>
<evidence type="ECO:0000259" key="8">
    <source>
        <dbReference type="Pfam" id="PF16531"/>
    </source>
</evidence>
<dbReference type="GO" id="GO:0005813">
    <property type="term" value="C:centrosome"/>
    <property type="evidence" value="ECO:0007669"/>
    <property type="project" value="UniProtKB-SubCell"/>
</dbReference>
<dbReference type="InterPro" id="IPR038558">
    <property type="entry name" value="SAS-6_N_sf"/>
</dbReference>
<evidence type="ECO:0000256" key="6">
    <source>
        <dbReference type="SAM" id="Coils"/>
    </source>
</evidence>
<feature type="region of interest" description="Disordered" evidence="7">
    <location>
        <begin position="825"/>
        <end position="844"/>
    </location>
</feature>
<feature type="compositionally biased region" description="Basic and acidic residues" evidence="7">
    <location>
        <begin position="765"/>
        <end position="789"/>
    </location>
</feature>
<keyword evidence="2" id="KW-0963">Cytoplasm</keyword>
<proteinExistence type="predicted"/>
<dbReference type="PANTHER" id="PTHR44281:SF2">
    <property type="entry name" value="SPINDLE ASSEMBLY ABNORMAL PROTEIN 6 HOMOLOG"/>
    <property type="match status" value="1"/>
</dbReference>
<feature type="coiled-coil region" evidence="6">
    <location>
        <begin position="354"/>
        <end position="381"/>
    </location>
</feature>
<dbReference type="AlphaFoldDB" id="A0A7S7LE37"/>
<dbReference type="PANTHER" id="PTHR44281">
    <property type="entry name" value="SPINDLE ASSEMBLY ABNORMAL PROTEIN 6 HOMOLOG"/>
    <property type="match status" value="1"/>
</dbReference>
<feature type="region of interest" description="Disordered" evidence="7">
    <location>
        <begin position="765"/>
        <end position="812"/>
    </location>
</feature>
<evidence type="ECO:0000256" key="3">
    <source>
        <dbReference type="ARBA" id="ARBA00023054"/>
    </source>
</evidence>
<comment type="subcellular location">
    <subcellularLocation>
        <location evidence="1">Cytoplasm</location>
        <location evidence="1">Cytoskeleton</location>
        <location evidence="1">Microtubule organizing center</location>
        <location evidence="1">Centrosome</location>
    </subcellularLocation>
</comment>
<keyword evidence="3 6" id="KW-0175">Coiled coil</keyword>
<protein>
    <recommendedName>
        <fullName evidence="8">Spindle assembly abnormal protein 6 N-terminal domain-containing protein</fullName>
    </recommendedName>
</protein>
<dbReference type="Pfam" id="PF16531">
    <property type="entry name" value="SAS-6_N"/>
    <property type="match status" value="1"/>
</dbReference>
<keyword evidence="5" id="KW-0131">Cell cycle</keyword>
<dbReference type="GO" id="GO:0005814">
    <property type="term" value="C:centriole"/>
    <property type="evidence" value="ECO:0007669"/>
    <property type="project" value="TreeGrafter"/>
</dbReference>
<dbReference type="Proteomes" id="UP000593906">
    <property type="component" value="Chromosome 8"/>
</dbReference>
<dbReference type="OMA" id="KQYMRLE"/>